<dbReference type="Pfam" id="PF01553">
    <property type="entry name" value="Acyltransferase"/>
    <property type="match status" value="1"/>
</dbReference>
<dbReference type="SUPFAM" id="SSF69593">
    <property type="entry name" value="Glycerol-3-phosphate (1)-acyltransferase"/>
    <property type="match status" value="1"/>
</dbReference>
<evidence type="ECO:0000256" key="1">
    <source>
        <dbReference type="ARBA" id="ARBA00022679"/>
    </source>
</evidence>
<evidence type="ECO:0000313" key="5">
    <source>
        <dbReference type="Proteomes" id="UP000219514"/>
    </source>
</evidence>
<keyword evidence="5" id="KW-1185">Reference proteome</keyword>
<reference evidence="4 5" key="1">
    <citation type="submission" date="2017-09" db="EMBL/GenBank/DDBJ databases">
        <authorList>
            <person name="Ehlers B."/>
            <person name="Leendertz F.H."/>
        </authorList>
    </citation>
    <scope>NUCLEOTIDE SEQUENCE [LARGE SCALE GENOMIC DNA]</scope>
    <source>
        <strain evidence="4 5">DSM 46844</strain>
    </source>
</reference>
<accession>A0A285ED86</accession>
<keyword evidence="1 4" id="KW-0808">Transferase</keyword>
<dbReference type="CDD" id="cd07989">
    <property type="entry name" value="LPLAT_AGPAT-like"/>
    <property type="match status" value="1"/>
</dbReference>
<evidence type="ECO:0000259" key="3">
    <source>
        <dbReference type="SMART" id="SM00563"/>
    </source>
</evidence>
<proteinExistence type="predicted"/>
<gene>
    <name evidence="4" type="ORF">SAMN06893097_105142</name>
</gene>
<dbReference type="InterPro" id="IPR002123">
    <property type="entry name" value="Plipid/glycerol_acylTrfase"/>
</dbReference>
<dbReference type="Proteomes" id="UP000219514">
    <property type="component" value="Unassembled WGS sequence"/>
</dbReference>
<protein>
    <submittedName>
        <fullName evidence="4">1-acyl-sn-glycerol-3-phosphate acyltransferase</fullName>
    </submittedName>
</protein>
<organism evidence="4 5">
    <name type="scientific">Geodermatophilus sabuli</name>
    <dbReference type="NCBI Taxonomy" id="1564158"/>
    <lineage>
        <taxon>Bacteria</taxon>
        <taxon>Bacillati</taxon>
        <taxon>Actinomycetota</taxon>
        <taxon>Actinomycetes</taxon>
        <taxon>Geodermatophilales</taxon>
        <taxon>Geodermatophilaceae</taxon>
        <taxon>Geodermatophilus</taxon>
    </lineage>
</organism>
<dbReference type="GO" id="GO:0005886">
    <property type="term" value="C:plasma membrane"/>
    <property type="evidence" value="ECO:0007669"/>
    <property type="project" value="TreeGrafter"/>
</dbReference>
<keyword evidence="2 4" id="KW-0012">Acyltransferase</keyword>
<evidence type="ECO:0000256" key="2">
    <source>
        <dbReference type="ARBA" id="ARBA00023315"/>
    </source>
</evidence>
<dbReference type="GO" id="GO:0003841">
    <property type="term" value="F:1-acylglycerol-3-phosphate O-acyltransferase activity"/>
    <property type="evidence" value="ECO:0007669"/>
    <property type="project" value="TreeGrafter"/>
</dbReference>
<dbReference type="PANTHER" id="PTHR10434">
    <property type="entry name" value="1-ACYL-SN-GLYCEROL-3-PHOSPHATE ACYLTRANSFERASE"/>
    <property type="match status" value="1"/>
</dbReference>
<dbReference type="GO" id="GO:0006654">
    <property type="term" value="P:phosphatidic acid biosynthetic process"/>
    <property type="evidence" value="ECO:0007669"/>
    <property type="project" value="TreeGrafter"/>
</dbReference>
<dbReference type="EMBL" id="OBDO01000005">
    <property type="protein sequence ID" value="SNX96803.1"/>
    <property type="molecule type" value="Genomic_DNA"/>
</dbReference>
<dbReference type="SMART" id="SM00563">
    <property type="entry name" value="PlsC"/>
    <property type="match status" value="1"/>
</dbReference>
<name>A0A285ED86_9ACTN</name>
<feature type="domain" description="Phospholipid/glycerol acyltransferase" evidence="3">
    <location>
        <begin position="53"/>
        <end position="172"/>
    </location>
</feature>
<sequence length="240" mass="25619">MPLSPAAAGGPPSREGKRGVLYLVVRFLLRPLFRIVLRTHVTGRGNVPPTGAFILASNHLSFIDSMVIPLSAPRRVGYLAKAEYFTGSGVGGWLTKTLFTALGALPVQRQTHRAAQEALDTALGVLRQGGGFGIYPEGTRSRDGRLARGKTGVAWLALTADCPVVPVAVAGTDRVQPVGSRWPRPHKVSVTFGKPLSFPEYRGMAGNGRARRTVTDQIMEAIAELSGQEKAGWGAPRETV</sequence>
<evidence type="ECO:0000313" key="4">
    <source>
        <dbReference type="EMBL" id="SNX96803.1"/>
    </source>
</evidence>
<dbReference type="PANTHER" id="PTHR10434:SF11">
    <property type="entry name" value="1-ACYL-SN-GLYCEROL-3-PHOSPHATE ACYLTRANSFERASE"/>
    <property type="match status" value="1"/>
</dbReference>
<dbReference type="AlphaFoldDB" id="A0A285ED86"/>